<feature type="active site" description="Nucleophile" evidence="6">
    <location>
        <position position="107"/>
    </location>
</feature>
<comment type="subcellular location">
    <subcellularLocation>
        <location evidence="6">Cytoplasm</location>
    </subcellularLocation>
</comment>
<dbReference type="RefSeq" id="WP_310798256.1">
    <property type="nucleotide sequence ID" value="NZ_CP123872.1"/>
</dbReference>
<dbReference type="NCBIfam" id="NF009205">
    <property type="entry name" value="PRK12553.1"/>
    <property type="match status" value="1"/>
</dbReference>
<dbReference type="NCBIfam" id="TIGR00493">
    <property type="entry name" value="clpP"/>
    <property type="match status" value="1"/>
</dbReference>
<keyword evidence="13" id="KW-1185">Reference proteome</keyword>
<sequence length="208" mass="23222">MVDIVDDFKNLLVPMVVEQTNRGERSFDIFSRLLKERIIFLTGAVNDEVSALVVAQLLFLEAENPDKDISFYINSPGGVVTSGMAMYDTMQYIKPKVATICIGQACSMGSLLLAAGEPGMRYALPNSRIMIHQPSGGARGQASDIEIQAREILKLRERLNDIYVKHTGQKLNKIEAAMDRDNFMSAEEALKFGLIDQVFEKRSDLEEE</sequence>
<dbReference type="EMBL" id="CP123872">
    <property type="protein sequence ID" value="WND02421.1"/>
    <property type="molecule type" value="Genomic_DNA"/>
</dbReference>
<evidence type="ECO:0000256" key="1">
    <source>
        <dbReference type="ARBA" id="ARBA00007039"/>
    </source>
</evidence>
<keyword evidence="3 6" id="KW-0378">Hydrolase</keyword>
<evidence type="ECO:0000256" key="4">
    <source>
        <dbReference type="ARBA" id="ARBA00022825"/>
    </source>
</evidence>
<dbReference type="PRINTS" id="PR00127">
    <property type="entry name" value="CLPPROTEASEP"/>
</dbReference>
<dbReference type="InterPro" id="IPR018215">
    <property type="entry name" value="ClpP_Ser_AS"/>
</dbReference>
<dbReference type="GO" id="GO:0004252">
    <property type="term" value="F:serine-type endopeptidase activity"/>
    <property type="evidence" value="ECO:0007669"/>
    <property type="project" value="UniProtKB-UniRule"/>
</dbReference>
<dbReference type="InterPro" id="IPR023562">
    <property type="entry name" value="ClpP/TepA"/>
</dbReference>
<evidence type="ECO:0000313" key="12">
    <source>
        <dbReference type="EMBL" id="WND02421.1"/>
    </source>
</evidence>
<evidence type="ECO:0000256" key="7">
    <source>
        <dbReference type="PROSITE-ProRule" id="PRU10085"/>
    </source>
</evidence>
<dbReference type="GO" id="GO:0005737">
    <property type="term" value="C:cytoplasm"/>
    <property type="evidence" value="ECO:0007669"/>
    <property type="project" value="UniProtKB-SubCell"/>
</dbReference>
<dbReference type="PANTHER" id="PTHR10381">
    <property type="entry name" value="ATP-DEPENDENT CLP PROTEASE PROTEOLYTIC SUBUNIT"/>
    <property type="match status" value="1"/>
</dbReference>
<reference evidence="12" key="1">
    <citation type="submission" date="2023-04" db="EMBL/GenBank/DDBJ databases">
        <title>Complete genome sequence of Temperatibacter marinus.</title>
        <authorList>
            <person name="Rong J.-C."/>
            <person name="Yi M.-L."/>
            <person name="Zhao Q."/>
        </authorList>
    </citation>
    <scope>NUCLEOTIDE SEQUENCE</scope>
    <source>
        <strain evidence="12">NBRC 110045</strain>
    </source>
</reference>
<feature type="active site" evidence="7">
    <location>
        <position position="107"/>
    </location>
</feature>
<evidence type="ECO:0000256" key="5">
    <source>
        <dbReference type="ARBA" id="ARBA00034021"/>
    </source>
</evidence>
<accession>A0AA52H8S6</accession>
<dbReference type="PROSITE" id="PS00381">
    <property type="entry name" value="CLP_PROTEASE_SER"/>
    <property type="match status" value="1"/>
</dbReference>
<keyword evidence="2 6" id="KW-0645">Protease</keyword>
<evidence type="ECO:0000256" key="9">
    <source>
        <dbReference type="RuleBase" id="RU000549"/>
    </source>
</evidence>
<dbReference type="InterPro" id="IPR029045">
    <property type="entry name" value="ClpP/crotonase-like_dom_sf"/>
</dbReference>
<protein>
    <recommendedName>
        <fullName evidence="6 11">ATP-dependent Clp protease proteolytic subunit</fullName>
        <ecNumber evidence="6 9">3.4.21.92</ecNumber>
    </recommendedName>
    <alternativeName>
        <fullName evidence="6">Endopeptidase Clp</fullName>
    </alternativeName>
</protein>
<organism evidence="12 13">
    <name type="scientific">Temperatibacter marinus</name>
    <dbReference type="NCBI Taxonomy" id="1456591"/>
    <lineage>
        <taxon>Bacteria</taxon>
        <taxon>Pseudomonadati</taxon>
        <taxon>Pseudomonadota</taxon>
        <taxon>Alphaproteobacteria</taxon>
        <taxon>Kordiimonadales</taxon>
        <taxon>Temperatibacteraceae</taxon>
        <taxon>Temperatibacter</taxon>
    </lineage>
</organism>
<evidence type="ECO:0000256" key="2">
    <source>
        <dbReference type="ARBA" id="ARBA00022670"/>
    </source>
</evidence>
<dbReference type="FunFam" id="3.90.226.10:FF:000001">
    <property type="entry name" value="ATP-dependent Clp protease proteolytic subunit"/>
    <property type="match status" value="1"/>
</dbReference>
<dbReference type="GO" id="GO:0009368">
    <property type="term" value="C:endopeptidase Clp complex"/>
    <property type="evidence" value="ECO:0007669"/>
    <property type="project" value="TreeGrafter"/>
</dbReference>
<dbReference type="HAMAP" id="MF_00444">
    <property type="entry name" value="ClpP"/>
    <property type="match status" value="1"/>
</dbReference>
<name>A0AA52H8S6_9PROT</name>
<proteinExistence type="inferred from homology"/>
<evidence type="ECO:0000256" key="8">
    <source>
        <dbReference type="PROSITE-ProRule" id="PRU10086"/>
    </source>
</evidence>
<evidence type="ECO:0000256" key="11">
    <source>
        <dbReference type="RuleBase" id="RU003567"/>
    </source>
</evidence>
<dbReference type="EC" id="3.4.21.92" evidence="6 9"/>
<dbReference type="KEGG" id="tmk:QGN29_12775"/>
<dbReference type="GO" id="GO:0006515">
    <property type="term" value="P:protein quality control for misfolded or incompletely synthesized proteins"/>
    <property type="evidence" value="ECO:0007669"/>
    <property type="project" value="TreeGrafter"/>
</dbReference>
<comment type="function">
    <text evidence="6 10">Cleaves peptides in various proteins in a process that requires ATP hydrolysis. Has a chymotrypsin-like activity. Plays a major role in the degradation of misfolded proteins.</text>
</comment>
<dbReference type="Gene3D" id="3.90.226.10">
    <property type="entry name" value="2-enoyl-CoA Hydratase, Chain A, domain 1"/>
    <property type="match status" value="1"/>
</dbReference>
<feature type="active site" evidence="6 8">
    <location>
        <position position="132"/>
    </location>
</feature>
<dbReference type="GO" id="GO:0051117">
    <property type="term" value="F:ATPase binding"/>
    <property type="evidence" value="ECO:0007669"/>
    <property type="project" value="TreeGrafter"/>
</dbReference>
<gene>
    <name evidence="6 12" type="primary">clpP</name>
    <name evidence="12" type="ORF">QGN29_12775</name>
</gene>
<dbReference type="SUPFAM" id="SSF52096">
    <property type="entry name" value="ClpP/crotonase"/>
    <property type="match status" value="1"/>
</dbReference>
<evidence type="ECO:0000256" key="6">
    <source>
        <dbReference type="HAMAP-Rule" id="MF_00444"/>
    </source>
</evidence>
<keyword evidence="4 6" id="KW-0720">Serine protease</keyword>
<comment type="similarity">
    <text evidence="1 6 11">Belongs to the peptidase S14 family.</text>
</comment>
<evidence type="ECO:0000256" key="10">
    <source>
        <dbReference type="RuleBase" id="RU000550"/>
    </source>
</evidence>
<dbReference type="InterPro" id="IPR033135">
    <property type="entry name" value="ClpP_His_AS"/>
</dbReference>
<comment type="catalytic activity">
    <reaction evidence="5 6 8">
        <text>Hydrolysis of proteins to small peptides in the presence of ATP and magnesium. alpha-casein is the usual test substrate. In the absence of ATP, only oligopeptides shorter than five residues are hydrolyzed (such as succinyl-Leu-Tyr-|-NHMec, and Leu-Tyr-Leu-|-Tyr-Trp, in which cleavage of the -Tyr-|-Leu- and -Tyr-|-Trp bonds also occurs).</text>
        <dbReference type="EC" id="3.4.21.92"/>
    </reaction>
</comment>
<dbReference type="PROSITE" id="PS00382">
    <property type="entry name" value="CLP_PROTEASE_HIS"/>
    <property type="match status" value="1"/>
</dbReference>
<dbReference type="AlphaFoldDB" id="A0AA52H8S6"/>
<dbReference type="InterPro" id="IPR001907">
    <property type="entry name" value="ClpP"/>
</dbReference>
<dbReference type="Pfam" id="PF00574">
    <property type="entry name" value="CLP_protease"/>
    <property type="match status" value="1"/>
</dbReference>
<comment type="subunit">
    <text evidence="6">Fourteen ClpP subunits assemble into 2 heptameric rings which stack back to back to give a disk-like structure with a central cavity, resembling the structure of eukaryotic proteasomes.</text>
</comment>
<evidence type="ECO:0000256" key="3">
    <source>
        <dbReference type="ARBA" id="ARBA00022801"/>
    </source>
</evidence>
<dbReference type="GO" id="GO:0004176">
    <property type="term" value="F:ATP-dependent peptidase activity"/>
    <property type="evidence" value="ECO:0007669"/>
    <property type="project" value="InterPro"/>
</dbReference>
<dbReference type="CDD" id="cd07017">
    <property type="entry name" value="S14_ClpP_2"/>
    <property type="match status" value="1"/>
</dbReference>
<keyword evidence="6" id="KW-0963">Cytoplasm</keyword>
<dbReference type="Proteomes" id="UP001268683">
    <property type="component" value="Chromosome"/>
</dbReference>
<evidence type="ECO:0000313" key="13">
    <source>
        <dbReference type="Proteomes" id="UP001268683"/>
    </source>
</evidence>
<dbReference type="PANTHER" id="PTHR10381:SF11">
    <property type="entry name" value="ATP-DEPENDENT CLP PROTEASE PROTEOLYTIC SUBUNIT, MITOCHONDRIAL"/>
    <property type="match status" value="1"/>
</dbReference>
<dbReference type="NCBIfam" id="NF001368">
    <property type="entry name" value="PRK00277.1"/>
    <property type="match status" value="1"/>
</dbReference>